<feature type="region of interest" description="Disordered" evidence="1">
    <location>
        <begin position="86"/>
        <end position="107"/>
    </location>
</feature>
<proteinExistence type="predicted"/>
<sequence>MMDGDGGNDAVGLGVDDGDAVGLGVDDVDLIAGRVHGEAGGIVADAEGAVLAKIDEVEHRDGVRAAVADVGELVVSGGDIGETVAAAAGTGGKQRESGGSGEKAGWEQKMTGGWHCCESIEEVEVEQVV</sequence>
<accession>A0A917M6F9</accession>
<keyword evidence="3" id="KW-1185">Reference proteome</keyword>
<reference evidence="2" key="1">
    <citation type="journal article" date="2014" name="Int. J. Syst. Evol. Microbiol.">
        <title>Complete genome sequence of Corynebacterium casei LMG S-19264T (=DSM 44701T), isolated from a smear-ripened cheese.</title>
        <authorList>
            <consortium name="US DOE Joint Genome Institute (JGI-PGF)"/>
            <person name="Walter F."/>
            <person name="Albersmeier A."/>
            <person name="Kalinowski J."/>
            <person name="Ruckert C."/>
        </authorList>
    </citation>
    <scope>NUCLEOTIDE SEQUENCE</scope>
    <source>
        <strain evidence="2">CGMCC 1.12997</strain>
    </source>
</reference>
<evidence type="ECO:0000313" key="2">
    <source>
        <dbReference type="EMBL" id="GGG80372.1"/>
    </source>
</evidence>
<organism evidence="2 3">
    <name type="scientific">Edaphobacter dinghuensis</name>
    <dbReference type="NCBI Taxonomy" id="1560005"/>
    <lineage>
        <taxon>Bacteria</taxon>
        <taxon>Pseudomonadati</taxon>
        <taxon>Acidobacteriota</taxon>
        <taxon>Terriglobia</taxon>
        <taxon>Terriglobales</taxon>
        <taxon>Acidobacteriaceae</taxon>
        <taxon>Edaphobacter</taxon>
    </lineage>
</organism>
<reference evidence="2" key="2">
    <citation type="submission" date="2020-09" db="EMBL/GenBank/DDBJ databases">
        <authorList>
            <person name="Sun Q."/>
            <person name="Zhou Y."/>
        </authorList>
    </citation>
    <scope>NUCLEOTIDE SEQUENCE</scope>
    <source>
        <strain evidence="2">CGMCC 1.12997</strain>
    </source>
</reference>
<comment type="caution">
    <text evidence="2">The sequence shown here is derived from an EMBL/GenBank/DDBJ whole genome shotgun (WGS) entry which is preliminary data.</text>
</comment>
<evidence type="ECO:0000313" key="3">
    <source>
        <dbReference type="Proteomes" id="UP000647241"/>
    </source>
</evidence>
<evidence type="ECO:0000256" key="1">
    <source>
        <dbReference type="SAM" id="MobiDB-lite"/>
    </source>
</evidence>
<protein>
    <submittedName>
        <fullName evidence="2">Uncharacterized protein</fullName>
    </submittedName>
</protein>
<dbReference type="Proteomes" id="UP000647241">
    <property type="component" value="Unassembled WGS sequence"/>
</dbReference>
<name>A0A917M6F9_9BACT</name>
<dbReference type="AlphaFoldDB" id="A0A917M6F9"/>
<gene>
    <name evidence="2" type="ORF">GCM10011585_24710</name>
</gene>
<dbReference type="EMBL" id="BMGT01000003">
    <property type="protein sequence ID" value="GGG80372.1"/>
    <property type="molecule type" value="Genomic_DNA"/>
</dbReference>